<dbReference type="Proteomes" id="UP000585474">
    <property type="component" value="Unassembled WGS sequence"/>
</dbReference>
<protein>
    <submittedName>
        <fullName evidence="2">Uncharacterized protein</fullName>
    </submittedName>
</protein>
<name>A0A7J0G3S3_9ERIC</name>
<reference evidence="2 3" key="1">
    <citation type="submission" date="2019-07" db="EMBL/GenBank/DDBJ databases">
        <title>De Novo Assembly of kiwifruit Actinidia rufa.</title>
        <authorList>
            <person name="Sugita-Konishi S."/>
            <person name="Sato K."/>
            <person name="Mori E."/>
            <person name="Abe Y."/>
            <person name="Kisaki G."/>
            <person name="Hamano K."/>
            <person name="Suezawa K."/>
            <person name="Otani M."/>
            <person name="Fukuda T."/>
            <person name="Manabe T."/>
            <person name="Gomi K."/>
            <person name="Tabuchi M."/>
            <person name="Akimitsu K."/>
            <person name="Kataoka I."/>
        </authorList>
    </citation>
    <scope>NUCLEOTIDE SEQUENCE [LARGE SCALE GENOMIC DNA]</scope>
    <source>
        <strain evidence="3">cv. Fuchu</strain>
    </source>
</reference>
<comment type="caution">
    <text evidence="2">The sequence shown here is derived from an EMBL/GenBank/DDBJ whole genome shotgun (WGS) entry which is preliminary data.</text>
</comment>
<feature type="region of interest" description="Disordered" evidence="1">
    <location>
        <begin position="1"/>
        <end position="43"/>
    </location>
</feature>
<evidence type="ECO:0000256" key="1">
    <source>
        <dbReference type="SAM" id="MobiDB-lite"/>
    </source>
</evidence>
<sequence length="43" mass="4705">MRKRDPGGGSEAGPGEMRPARVPHDQMEPPELLSGELRVDCFV</sequence>
<dbReference type="AlphaFoldDB" id="A0A7J0G3S3"/>
<evidence type="ECO:0000313" key="2">
    <source>
        <dbReference type="EMBL" id="GFZ05433.1"/>
    </source>
</evidence>
<accession>A0A7J0G3S3</accession>
<dbReference type="EMBL" id="BJWL01000017">
    <property type="protein sequence ID" value="GFZ05433.1"/>
    <property type="molecule type" value="Genomic_DNA"/>
</dbReference>
<organism evidence="2 3">
    <name type="scientific">Actinidia rufa</name>
    <dbReference type="NCBI Taxonomy" id="165716"/>
    <lineage>
        <taxon>Eukaryota</taxon>
        <taxon>Viridiplantae</taxon>
        <taxon>Streptophyta</taxon>
        <taxon>Embryophyta</taxon>
        <taxon>Tracheophyta</taxon>
        <taxon>Spermatophyta</taxon>
        <taxon>Magnoliopsida</taxon>
        <taxon>eudicotyledons</taxon>
        <taxon>Gunneridae</taxon>
        <taxon>Pentapetalae</taxon>
        <taxon>asterids</taxon>
        <taxon>Ericales</taxon>
        <taxon>Actinidiaceae</taxon>
        <taxon>Actinidia</taxon>
    </lineage>
</organism>
<evidence type="ECO:0000313" key="3">
    <source>
        <dbReference type="Proteomes" id="UP000585474"/>
    </source>
</evidence>
<keyword evidence="3" id="KW-1185">Reference proteome</keyword>
<gene>
    <name evidence="2" type="ORF">Acr_17g0010050</name>
</gene>
<proteinExistence type="predicted"/>
<feature type="compositionally biased region" description="Basic and acidic residues" evidence="1">
    <location>
        <begin position="18"/>
        <end position="27"/>
    </location>
</feature>